<dbReference type="CDD" id="cd06261">
    <property type="entry name" value="TM_PBP2"/>
    <property type="match status" value="1"/>
</dbReference>
<feature type="domain" description="ABC transmembrane type-1" evidence="10">
    <location>
        <begin position="19"/>
        <end position="198"/>
    </location>
</feature>
<dbReference type="GO" id="GO:0043190">
    <property type="term" value="C:ATP-binding cassette (ABC) transporter complex"/>
    <property type="evidence" value="ECO:0007669"/>
    <property type="project" value="InterPro"/>
</dbReference>
<evidence type="ECO:0000256" key="6">
    <source>
        <dbReference type="ARBA" id="ARBA00023136"/>
    </source>
</evidence>
<proteinExistence type="inferred from homology"/>
<evidence type="ECO:0000256" key="1">
    <source>
        <dbReference type="ARBA" id="ARBA00004429"/>
    </source>
</evidence>
<accession>A0A724WLW7</accession>
<dbReference type="PANTHER" id="PTHR30177">
    <property type="entry name" value="GLYCINE BETAINE/L-PROLINE TRANSPORT SYSTEM PERMEASE PROTEIN PROW"/>
    <property type="match status" value="1"/>
</dbReference>
<comment type="caution">
    <text evidence="11">The sequence shown here is derived from an EMBL/GenBank/DDBJ whole genome shotgun (WGS) entry which is preliminary data.</text>
</comment>
<keyword evidence="3" id="KW-1003">Cell membrane</keyword>
<dbReference type="Pfam" id="PF04069">
    <property type="entry name" value="OpuAC"/>
    <property type="match status" value="1"/>
</dbReference>
<evidence type="ECO:0000256" key="5">
    <source>
        <dbReference type="ARBA" id="ARBA00022989"/>
    </source>
</evidence>
<feature type="transmembrane region" description="Helical" evidence="9">
    <location>
        <begin position="180"/>
        <end position="198"/>
    </location>
</feature>
<keyword evidence="3" id="KW-0997">Cell inner membrane</keyword>
<evidence type="ECO:0000256" key="8">
    <source>
        <dbReference type="ARBA" id="ARBA00035652"/>
    </source>
</evidence>
<dbReference type="Pfam" id="PF00528">
    <property type="entry name" value="BPD_transp_1"/>
    <property type="match status" value="1"/>
</dbReference>
<keyword evidence="4 9" id="KW-0812">Transmembrane</keyword>
<dbReference type="Gene3D" id="3.40.190.10">
    <property type="entry name" value="Periplasmic binding protein-like II"/>
    <property type="match status" value="1"/>
</dbReference>
<feature type="transmembrane region" description="Helical" evidence="9">
    <location>
        <begin position="25"/>
        <end position="47"/>
    </location>
</feature>
<comment type="similarity">
    <text evidence="8">In the N-terminal section; belongs to the binding-protein-dependent transport system permease family.</text>
</comment>
<dbReference type="Gene3D" id="3.40.190.120">
    <property type="entry name" value="Osmoprotection protein (prox), domain 2"/>
    <property type="match status" value="1"/>
</dbReference>
<dbReference type="FunFam" id="1.10.3720.10:FF:000001">
    <property type="entry name" value="Glycine betaine ABC transporter, permease"/>
    <property type="match status" value="1"/>
</dbReference>
<evidence type="ECO:0000259" key="10">
    <source>
        <dbReference type="PROSITE" id="PS50928"/>
    </source>
</evidence>
<dbReference type="AlphaFoldDB" id="A0A724WLW7"/>
<evidence type="ECO:0000256" key="2">
    <source>
        <dbReference type="ARBA" id="ARBA00022448"/>
    </source>
</evidence>
<comment type="similarity">
    <text evidence="9">Belongs to the binding-protein-dependent transport system permease family.</text>
</comment>
<organism evidence="11">
    <name type="scientific">Salmonella enteritidis PT4 (strain P125109)</name>
    <dbReference type="NCBI Taxonomy" id="550537"/>
    <lineage>
        <taxon>Bacteria</taxon>
        <taxon>Pseudomonadati</taxon>
        <taxon>Pseudomonadota</taxon>
        <taxon>Gammaproteobacteria</taxon>
        <taxon>Enterobacterales</taxon>
        <taxon>Enterobacteriaceae</taxon>
        <taxon>Salmonella</taxon>
    </lineage>
</organism>
<evidence type="ECO:0000313" key="11">
    <source>
        <dbReference type="EMBL" id="HAE0521157.1"/>
    </source>
</evidence>
<keyword evidence="6 9" id="KW-0472">Membrane</keyword>
<gene>
    <name evidence="11" type="ORF">G2720_25525</name>
</gene>
<evidence type="ECO:0000256" key="9">
    <source>
        <dbReference type="RuleBase" id="RU363032"/>
    </source>
</evidence>
<evidence type="ECO:0000256" key="3">
    <source>
        <dbReference type="ARBA" id="ARBA00022519"/>
    </source>
</evidence>
<reference evidence="11" key="2">
    <citation type="submission" date="2019-01" db="EMBL/GenBank/DDBJ databases">
        <authorList>
            <consortium name="NCBI Pathogen Detection Project"/>
        </authorList>
    </citation>
    <scope>NUCLEOTIDE SEQUENCE</scope>
    <source>
        <strain evidence="11">P125109</strain>
    </source>
</reference>
<sequence length="527" mass="57714">MNGFFDYVKNNTDQIGDLLLEHLQLTVFAVVIAVVLGIPIGILITRYQKFAKPVLALTSVVQAVPSLALLGFLIPFIGIGSTPAIIMVVLYSLLPIVKNTYTGLSSIPGDTLEAAKGIGLTDRQILSKVQIPLALPIMMAGIRISAVTAVGLMTISAFIGAGGLGYLVFSGIQTVDNNQILAGAIPAGILALVIDFVVSRIEYSVAPNGIPLADGRIKNKARKRRKAMSAGRKIAIASIVFLLVGGTVAYSFLKEDKIVIGSKNFTEQLILGNMLADLIEDKTDLQVERQLNLGGTKVAYGALEKGEIDAYVEYTGTLLIDVLKQEVETDPKTVYAKVGKMIPEKSQVDVLDPIGFNNTYALAMTKEDIKKYDLKTVSDMSKVSDRLILGSTIEFANREDGYLGLKKKYPDMKFKDVQPVDGGLRYTALTNGRTNVIDSFSTDGLLKKFDLTVLKDDKEFFPPYYAVPLVRQETIKEHPELKKVLNTLKDKITDEKMQELNYKADVEKQRPEKVARDFLIKEGLISK</sequence>
<evidence type="ECO:0000256" key="4">
    <source>
        <dbReference type="ARBA" id="ARBA00022692"/>
    </source>
</evidence>
<evidence type="ECO:0000256" key="7">
    <source>
        <dbReference type="ARBA" id="ARBA00035642"/>
    </source>
</evidence>
<dbReference type="CDD" id="cd13609">
    <property type="entry name" value="PBP2_Opu_like_1"/>
    <property type="match status" value="1"/>
</dbReference>
<dbReference type="PROSITE" id="PS50928">
    <property type="entry name" value="ABC_TM1"/>
    <property type="match status" value="1"/>
</dbReference>
<reference evidence="11" key="1">
    <citation type="journal article" date="2018" name="Genome Biol.">
        <title>SKESA: strategic k-mer extension for scrupulous assemblies.</title>
        <authorList>
            <person name="Souvorov A."/>
            <person name="Agarwala R."/>
            <person name="Lipman D.J."/>
        </authorList>
    </citation>
    <scope>NUCLEOTIDE SEQUENCE</scope>
    <source>
        <strain evidence="11">P125109</strain>
    </source>
</reference>
<comment type="subcellular location">
    <subcellularLocation>
        <location evidence="1">Cell inner membrane</location>
        <topology evidence="1">Multi-pass membrane protein</topology>
    </subcellularLocation>
    <subcellularLocation>
        <location evidence="9">Cell membrane</location>
        <topology evidence="9">Multi-pass membrane protein</topology>
    </subcellularLocation>
</comment>
<feature type="transmembrane region" description="Helical" evidence="9">
    <location>
        <begin position="234"/>
        <end position="253"/>
    </location>
</feature>
<keyword evidence="2 9" id="KW-0813">Transport</keyword>
<dbReference type="InterPro" id="IPR000515">
    <property type="entry name" value="MetI-like"/>
</dbReference>
<dbReference type="GO" id="GO:0031460">
    <property type="term" value="P:glycine betaine transport"/>
    <property type="evidence" value="ECO:0007669"/>
    <property type="project" value="UniProtKB-ARBA"/>
</dbReference>
<dbReference type="InterPro" id="IPR007210">
    <property type="entry name" value="ABC_Gly_betaine_transp_sub-bd"/>
</dbReference>
<comment type="similarity">
    <text evidence="7">In the C-terminal section; belongs to the OsmX family.</text>
</comment>
<dbReference type="SUPFAM" id="SSF53850">
    <property type="entry name" value="Periplasmic binding protein-like II"/>
    <property type="match status" value="1"/>
</dbReference>
<feature type="transmembrane region" description="Helical" evidence="9">
    <location>
        <begin position="80"/>
        <end position="97"/>
    </location>
</feature>
<feature type="transmembrane region" description="Helical" evidence="9">
    <location>
        <begin position="146"/>
        <end position="168"/>
    </location>
</feature>
<keyword evidence="5 9" id="KW-1133">Transmembrane helix</keyword>
<dbReference type="InterPro" id="IPR035906">
    <property type="entry name" value="MetI-like_sf"/>
</dbReference>
<name>A0A724WLW7_SALEP</name>
<dbReference type="GO" id="GO:0022857">
    <property type="term" value="F:transmembrane transporter activity"/>
    <property type="evidence" value="ECO:0007669"/>
    <property type="project" value="InterPro"/>
</dbReference>
<protein>
    <submittedName>
        <fullName evidence="11">ABC transporter permease subunit</fullName>
    </submittedName>
</protein>
<dbReference type="EMBL" id="DAAQRD010000098">
    <property type="protein sequence ID" value="HAE0521157.1"/>
    <property type="molecule type" value="Genomic_DNA"/>
</dbReference>
<dbReference type="InterPro" id="IPR051204">
    <property type="entry name" value="ABC_transp_perm/SBD"/>
</dbReference>
<dbReference type="Gene3D" id="1.10.3720.10">
    <property type="entry name" value="MetI-like"/>
    <property type="match status" value="1"/>
</dbReference>
<dbReference type="SUPFAM" id="SSF161098">
    <property type="entry name" value="MetI-like"/>
    <property type="match status" value="1"/>
</dbReference>
<dbReference type="PANTHER" id="PTHR30177:SF4">
    <property type="entry name" value="OSMOPROTECTANT IMPORT PERMEASE PROTEIN OSMW"/>
    <property type="match status" value="1"/>
</dbReference>